<dbReference type="AlphaFoldDB" id="A0A8H7T1I3"/>
<feature type="transmembrane region" description="Helical" evidence="2">
    <location>
        <begin position="222"/>
        <end position="245"/>
    </location>
</feature>
<organism evidence="3 4">
    <name type="scientific">Cadophora malorum</name>
    <dbReference type="NCBI Taxonomy" id="108018"/>
    <lineage>
        <taxon>Eukaryota</taxon>
        <taxon>Fungi</taxon>
        <taxon>Dikarya</taxon>
        <taxon>Ascomycota</taxon>
        <taxon>Pezizomycotina</taxon>
        <taxon>Leotiomycetes</taxon>
        <taxon>Helotiales</taxon>
        <taxon>Ploettnerulaceae</taxon>
        <taxon>Cadophora</taxon>
    </lineage>
</organism>
<reference evidence="3" key="1">
    <citation type="submission" date="2021-02" db="EMBL/GenBank/DDBJ databases">
        <title>Genome sequence Cadophora malorum strain M34.</title>
        <authorList>
            <person name="Stefanovic E."/>
            <person name="Vu D."/>
            <person name="Scully C."/>
            <person name="Dijksterhuis J."/>
            <person name="Roader J."/>
            <person name="Houbraken J."/>
        </authorList>
    </citation>
    <scope>NUCLEOTIDE SEQUENCE</scope>
    <source>
        <strain evidence="3">M34</strain>
    </source>
</reference>
<evidence type="ECO:0000256" key="2">
    <source>
        <dbReference type="SAM" id="Phobius"/>
    </source>
</evidence>
<keyword evidence="2" id="KW-0812">Transmembrane</keyword>
<accession>A0A8H7T1I3</accession>
<evidence type="ECO:0000313" key="4">
    <source>
        <dbReference type="Proteomes" id="UP000664132"/>
    </source>
</evidence>
<sequence>MATVTSLTVPTMTNPTTSITCLPTAIITSSTNLGPLTTPVSFPPICTNQFNFHTTILGQSTWSSLRVGGCALSECCPSSKFYTSGTAWYSSYFSPGVCPQGYQTCNGPAEVETKLPAGESVRFCCPIGYTCPIWPCYSICATFRASATTALVVDNIVHQSIYSTENLPAQTSAGAPLEYAYPIQIRWKDSDFATKTSTVTTPTETSSDSTSQTGSKNLSTGAIAAIAVVVPLTLLAGLTLGFWWFRKKRKVNLGSAATEGVGTKPEMDAIGMPARELDATQNPVYELQTQRAIE</sequence>
<dbReference type="EMBL" id="JAFJYH010000610">
    <property type="protein sequence ID" value="KAG4410708.1"/>
    <property type="molecule type" value="Genomic_DNA"/>
</dbReference>
<keyword evidence="2" id="KW-1133">Transmembrane helix</keyword>
<keyword evidence="4" id="KW-1185">Reference proteome</keyword>
<evidence type="ECO:0000313" key="3">
    <source>
        <dbReference type="EMBL" id="KAG4410708.1"/>
    </source>
</evidence>
<keyword evidence="2" id="KW-0472">Membrane</keyword>
<evidence type="ECO:0000256" key="1">
    <source>
        <dbReference type="SAM" id="MobiDB-lite"/>
    </source>
</evidence>
<comment type="caution">
    <text evidence="3">The sequence shown here is derived from an EMBL/GenBank/DDBJ whole genome shotgun (WGS) entry which is preliminary data.</text>
</comment>
<name>A0A8H7T1I3_9HELO</name>
<gene>
    <name evidence="3" type="ORF">IFR04_016162</name>
</gene>
<feature type="region of interest" description="Disordered" evidence="1">
    <location>
        <begin position="196"/>
        <end position="216"/>
    </location>
</feature>
<feature type="compositionally biased region" description="Low complexity" evidence="1">
    <location>
        <begin position="196"/>
        <end position="215"/>
    </location>
</feature>
<dbReference type="Proteomes" id="UP000664132">
    <property type="component" value="Unassembled WGS sequence"/>
</dbReference>
<proteinExistence type="predicted"/>
<dbReference type="OrthoDB" id="4770059at2759"/>
<protein>
    <submittedName>
        <fullName evidence="3">Uncharacterized protein</fullName>
    </submittedName>
</protein>